<evidence type="ECO:0000256" key="1">
    <source>
        <dbReference type="SAM" id="SignalP"/>
    </source>
</evidence>
<dbReference type="InterPro" id="IPR019734">
    <property type="entry name" value="TPR_rpt"/>
</dbReference>
<feature type="chain" id="PRO_5046277185" description="Tetratricopeptide repeat protein" evidence="1">
    <location>
        <begin position="25"/>
        <end position="628"/>
    </location>
</feature>
<dbReference type="SMART" id="SM00028">
    <property type="entry name" value="TPR"/>
    <property type="match status" value="3"/>
</dbReference>
<accession>A0ABU9Y265</accession>
<evidence type="ECO:0000313" key="2">
    <source>
        <dbReference type="EMBL" id="MEN2789857.1"/>
    </source>
</evidence>
<keyword evidence="3" id="KW-1185">Reference proteome</keyword>
<organism evidence="2 3">
    <name type="scientific">Sphingomonas oligophenolica</name>
    <dbReference type="NCBI Taxonomy" id="301154"/>
    <lineage>
        <taxon>Bacteria</taxon>
        <taxon>Pseudomonadati</taxon>
        <taxon>Pseudomonadota</taxon>
        <taxon>Alphaproteobacteria</taxon>
        <taxon>Sphingomonadales</taxon>
        <taxon>Sphingomonadaceae</taxon>
        <taxon>Sphingomonas</taxon>
    </lineage>
</organism>
<dbReference type="EMBL" id="JBDIME010000006">
    <property type="protein sequence ID" value="MEN2789857.1"/>
    <property type="molecule type" value="Genomic_DNA"/>
</dbReference>
<gene>
    <name evidence="2" type="ORF">ABC974_09485</name>
</gene>
<name>A0ABU9Y265_9SPHN</name>
<dbReference type="SUPFAM" id="SSF48452">
    <property type="entry name" value="TPR-like"/>
    <property type="match status" value="2"/>
</dbReference>
<dbReference type="Gene3D" id="1.25.40.10">
    <property type="entry name" value="Tetratricopeptide repeat domain"/>
    <property type="match status" value="2"/>
</dbReference>
<keyword evidence="1" id="KW-0732">Signal</keyword>
<sequence>MLKSHIAPIIGAFVICVAAVPAQATTDASAEVAATLYDASATQAALAKTYDTNLRARQAQIVTLRKQLSAERAKRSELSDNGRARLTELTAAEESLVAQLAERDRAYAQSIAIFRRGVTDIASTPEGLKALARFNSGDEAGALAILDKLAASNDAARAKRDAIESAVEKRRIAMLAFEAQWRGKLSTADVIARFEAVVALDSNVSTDWSVLGSLYAQANRLPDGLHAAREAQRLAQDDSERLMALDLLANSLLLHGDIAEEGKVLDEAVAIARRRAGANPADVQAQVGLAISLGNLGSYMREQGHAADAGLKIGEALQIAGSLLQAHPKYDLFSQLSELGLAGGELYRTLGHYAEARNIYELFLTAHRALITTDPSNGIAVLQFERTLLDSSRTVKLQGDLAAAKSVAEEALSIARRQLQTEPGNMLKQLIVTQALEILSDIELSRGKLTDARKDADEAVAIFGPTAKSNSGNLMVQAQMADLEYYRGRVMLAQGDIADALDDFRRAAATMQQLIESGPGTGDFVSEFIQILTDFAKATAAKGDLVGARTSYQQALKVAQKLIAVDPANIEWQRNQWIALDGLARLTDSGVTWKQVIALMEPFEAKGMLSAEDRTMLDASRKQEEVRP</sequence>
<protein>
    <recommendedName>
        <fullName evidence="4">Tetratricopeptide repeat protein</fullName>
    </recommendedName>
</protein>
<dbReference type="RefSeq" id="WP_343891354.1">
    <property type="nucleotide sequence ID" value="NZ_BAAAEH010000040.1"/>
</dbReference>
<feature type="signal peptide" evidence="1">
    <location>
        <begin position="1"/>
        <end position="24"/>
    </location>
</feature>
<dbReference type="InterPro" id="IPR011990">
    <property type="entry name" value="TPR-like_helical_dom_sf"/>
</dbReference>
<reference evidence="2 3" key="1">
    <citation type="submission" date="2024-05" db="EMBL/GenBank/DDBJ databases">
        <authorList>
            <person name="Liu Q."/>
            <person name="Xin Y.-H."/>
        </authorList>
    </citation>
    <scope>NUCLEOTIDE SEQUENCE [LARGE SCALE GENOMIC DNA]</scope>
    <source>
        <strain evidence="2 3">CGMCC 1.10181</strain>
    </source>
</reference>
<evidence type="ECO:0000313" key="3">
    <source>
        <dbReference type="Proteomes" id="UP001419910"/>
    </source>
</evidence>
<proteinExistence type="predicted"/>
<evidence type="ECO:0008006" key="4">
    <source>
        <dbReference type="Google" id="ProtNLM"/>
    </source>
</evidence>
<dbReference type="Proteomes" id="UP001419910">
    <property type="component" value="Unassembled WGS sequence"/>
</dbReference>
<comment type="caution">
    <text evidence="2">The sequence shown here is derived from an EMBL/GenBank/DDBJ whole genome shotgun (WGS) entry which is preliminary data.</text>
</comment>